<accession>A0A4V6QAL4</accession>
<dbReference type="AlphaFoldDB" id="A0A4V6QAL4"/>
<name>A0A4V6QAL4_9GAMM</name>
<dbReference type="Proteomes" id="UP000294489">
    <property type="component" value="Unassembled WGS sequence"/>
</dbReference>
<protein>
    <submittedName>
        <fullName evidence="1">Uncharacterized protein</fullName>
    </submittedName>
</protein>
<reference evidence="1 2" key="1">
    <citation type="submission" date="2019-03" db="EMBL/GenBank/DDBJ databases">
        <title>Freshwater and sediment microbial communities from various areas in North America, analyzing microbe dynamics in response to fracking.</title>
        <authorList>
            <person name="Lamendella R."/>
        </authorList>
    </citation>
    <scope>NUCLEOTIDE SEQUENCE [LARGE SCALE GENOMIC DNA]</scope>
    <source>
        <strain evidence="1 2">6_TX</strain>
    </source>
</reference>
<evidence type="ECO:0000313" key="2">
    <source>
        <dbReference type="Proteomes" id="UP000294489"/>
    </source>
</evidence>
<evidence type="ECO:0000313" key="1">
    <source>
        <dbReference type="EMBL" id="TDX22553.1"/>
    </source>
</evidence>
<dbReference type="EMBL" id="SOEC01000028">
    <property type="protein sequence ID" value="TDX22553.1"/>
    <property type="molecule type" value="Genomic_DNA"/>
</dbReference>
<organism evidence="1 2">
    <name type="scientific">Modicisalibacter xianhensis</name>
    <dbReference type="NCBI Taxonomy" id="442341"/>
    <lineage>
        <taxon>Bacteria</taxon>
        <taxon>Pseudomonadati</taxon>
        <taxon>Pseudomonadota</taxon>
        <taxon>Gammaproteobacteria</taxon>
        <taxon>Oceanospirillales</taxon>
        <taxon>Halomonadaceae</taxon>
        <taxon>Modicisalibacter</taxon>
    </lineage>
</organism>
<sequence>MVTIPIKGGGHYTFCGRDLKGSPELWFYTLNAEFIVLM</sequence>
<comment type="caution">
    <text evidence="1">The sequence shown here is derived from an EMBL/GenBank/DDBJ whole genome shotgun (WGS) entry which is preliminary data.</text>
</comment>
<proteinExistence type="predicted"/>
<gene>
    <name evidence="1" type="ORF">DFO67_12822</name>
</gene>